<dbReference type="InterPro" id="IPR022651">
    <property type="entry name" value="S_layer_C"/>
</dbReference>
<name>A0A2Z5PG81_METMI</name>
<evidence type="ECO:0000259" key="2">
    <source>
        <dbReference type="Pfam" id="PF05124"/>
    </source>
</evidence>
<dbReference type="InterPro" id="IPR012334">
    <property type="entry name" value="Pectin_lyas_fold"/>
</dbReference>
<evidence type="ECO:0000313" key="5">
    <source>
        <dbReference type="Proteomes" id="UP000264208"/>
    </source>
</evidence>
<dbReference type="Pfam" id="PF13229">
    <property type="entry name" value="Beta_helix"/>
    <property type="match status" value="1"/>
</dbReference>
<accession>A0A2Z5PG81</accession>
<evidence type="ECO:0008006" key="6">
    <source>
        <dbReference type="Google" id="ProtNLM"/>
    </source>
</evidence>
<dbReference type="Pfam" id="PF05124">
    <property type="entry name" value="S_layer_C"/>
    <property type="match status" value="1"/>
</dbReference>
<organism evidence="4 5">
    <name type="scientific">Methanococcus maripaludis KA1</name>
    <dbReference type="NCBI Taxonomy" id="637914"/>
    <lineage>
        <taxon>Archaea</taxon>
        <taxon>Methanobacteriati</taxon>
        <taxon>Methanobacteriota</taxon>
        <taxon>Methanomada group</taxon>
        <taxon>Methanococci</taxon>
        <taxon>Methanococcales</taxon>
        <taxon>Methanococcaceae</taxon>
        <taxon>Methanococcus</taxon>
    </lineage>
</organism>
<reference evidence="4 5" key="1">
    <citation type="submission" date="2009-06" db="EMBL/GenBank/DDBJ databases">
        <title>Molecular Evidence for Microbiologically Influenced Corrosion from genome of Methanogen.</title>
        <authorList>
            <person name="Ito N."/>
            <person name="Tsurumaru H."/>
            <person name="Shimizu A."/>
            <person name="Harada T."/>
            <person name="Hosoyama A."/>
            <person name="Horikawa H."/>
            <person name="Wakai S."/>
            <person name="Sasaki K."/>
            <person name="Nishijima K."/>
            <person name="Ataku H."/>
            <person name="Yamazaki J."/>
            <person name="Mise M."/>
            <person name="Yamazaki S."/>
            <person name="Tanikawa S."/>
            <person name="Harayama S."/>
            <person name="Fujita N."/>
        </authorList>
    </citation>
    <scope>NUCLEOTIDE SEQUENCE [LARGE SCALE GENOMIC DNA]</scope>
    <source>
        <strain evidence="5">KA1 ( NBRC 102054)</strain>
    </source>
</reference>
<gene>
    <name evidence="4" type="ORF">MMKA1_04510</name>
</gene>
<dbReference type="InterPro" id="IPR039448">
    <property type="entry name" value="Beta_helix"/>
</dbReference>
<sequence>MIKKFLLFLLLFAVGSVSAETYYLNNDSFDALTDTGVYNTDSGSYISAYVIINAPGEYILNYSYANYTMPESGVFIFVNNTENVSLDCNYNWFNSTASYDAVRPVYVYNSTNVTVKNLKCNGFYSAVEFENSVDCVLTSSNFTSIQEDGIYLKNTNNTEISDCIITSLYGETVFLTNSYGNTISGCTMTATDNDDYAVLTLDYSENNLISDCVVTAVDYYAIGIYDSNNNTVLNSVADAYGNAIDLEYSNNCIIRGCTAKATNAENAIAITWHSDYNTVSNCTAISVLDGRAIYVGDSSSHAIIVNCNATAYDETIYLSGSDYNNIVNCNATTTSGDYAYYMASGSDYNNITDCNATAVRYAIYLSGSDYNNIVNSNAVATLYYAYEIVSSDYNNIVNCTATAVERGIRLGTSNYNNIITCNISASDWFGVEFSSSANYNNISNCVVTSQNRAIYTSYSYNNLITGSTLNSDNSAIYRYYSYDNRFYMNNINGPIVNDGSGDSYFISETELNYIYNGELYTSILGNYWYDYNETELNASNINGIWNVSYAVAGGGLDSYPLFGVSGKDIFVFNGDFVSYVFTEISENLTSKGILNNLNEVNSTNYESFEGLYFGMNDLGNITFTGSLNLSDLETQEFLLGLESKFNLTDGRIAFNVTDSELSGIGAEIEFYNIDDITYSANVTADDIYEYLVAFSDNGTSLDVSELVTGYELDGTTFRFNVTHFTIYEVDYDDGMYHITEENFTSTTSYSDGRNAYVMITEPGYYILECDFVNESSSDDFIVINSDNVTFDGNGHWLNSSNGYIVYSSEETPVANITVKNLMSDGDIYLYASNSIISSNMIYYMDIEGDYNTLFNNTVEDGIYTYGLYTTISSNNVTDSSGYAIDFDGEDGEGAYATIFNNTVLSSEYGICLDDCGESYSNISYNTVYSSEYPLIIGEEVTGCNIYLNNFIYTGTSTNISDITPDETGNNSFLSPFKIEYKYNGNIYSNFLGNYWSDYNGTDADGNGIGDNYYLYGCDDEADYLENDTAPLMGLWGIDLTPYTAPVTPTTAPSRSSGGGGRSYDSDISDEIGSKVIKNFVSSATVIYGNEIDENYANQLRERVQNAEGFTISGNAVIVGGPLANGFAKEYNDQFEMPISNDYPGENKGIIQVLKVQDNSGNIVKSYTIVYIAGSDRYGTLAALEYFKTLDELPEGPIMIEWTANGSVVVEELI</sequence>
<dbReference type="Gene3D" id="2.160.20.10">
    <property type="entry name" value="Single-stranded right-handed beta-helix, Pectin lyase-like"/>
    <property type="match status" value="2"/>
</dbReference>
<dbReference type="InterPro" id="IPR007742">
    <property type="entry name" value="NosD_dom"/>
</dbReference>
<feature type="domain" description="Periplasmic copper-binding protein NosD beta helix" evidence="1">
    <location>
        <begin position="339"/>
        <end position="532"/>
    </location>
</feature>
<dbReference type="Proteomes" id="UP000264208">
    <property type="component" value="Chromosome"/>
</dbReference>
<dbReference type="EMBL" id="AP011526">
    <property type="protein sequence ID" value="BAP60568.1"/>
    <property type="molecule type" value="Genomic_DNA"/>
</dbReference>
<dbReference type="KEGG" id="mmak:MMKA1_04510"/>
<protein>
    <recommendedName>
        <fullName evidence="6">Periplasmic copper-binding protein NosD beta helix domain-containing protein</fullName>
    </recommendedName>
</protein>
<evidence type="ECO:0000259" key="3">
    <source>
        <dbReference type="Pfam" id="PF13229"/>
    </source>
</evidence>
<dbReference type="InterPro" id="IPR006626">
    <property type="entry name" value="PbH1"/>
</dbReference>
<feature type="domain" description="S-layer protein outer" evidence="2">
    <location>
        <begin position="1114"/>
        <end position="1184"/>
    </location>
</feature>
<dbReference type="InterPro" id="IPR011050">
    <property type="entry name" value="Pectin_lyase_fold/virulence"/>
</dbReference>
<dbReference type="AlphaFoldDB" id="A0A2Z5PG81"/>
<dbReference type="SMART" id="SM00710">
    <property type="entry name" value="PbH1"/>
    <property type="match status" value="17"/>
</dbReference>
<dbReference type="SUPFAM" id="SSF51126">
    <property type="entry name" value="Pectin lyase-like"/>
    <property type="match status" value="3"/>
</dbReference>
<dbReference type="GeneID" id="41278870"/>
<proteinExistence type="predicted"/>
<feature type="domain" description="Right handed beta helix" evidence="3">
    <location>
        <begin position="105"/>
        <end position="258"/>
    </location>
</feature>
<dbReference type="Pfam" id="PF05048">
    <property type="entry name" value="NosD"/>
    <property type="match status" value="2"/>
</dbReference>
<evidence type="ECO:0000313" key="4">
    <source>
        <dbReference type="EMBL" id="BAP60568.1"/>
    </source>
</evidence>
<dbReference type="RefSeq" id="WP_146778035.1">
    <property type="nucleotide sequence ID" value="NZ_AP011526.1"/>
</dbReference>
<evidence type="ECO:0000259" key="1">
    <source>
        <dbReference type="Pfam" id="PF05048"/>
    </source>
</evidence>
<feature type="domain" description="Periplasmic copper-binding protein NosD beta helix" evidence="1">
    <location>
        <begin position="850"/>
        <end position="1000"/>
    </location>
</feature>